<proteinExistence type="predicted"/>
<dbReference type="PANTHER" id="PTHR47481">
    <property type="match status" value="1"/>
</dbReference>
<comment type="caution">
    <text evidence="1">The sequence shown here is derived from an EMBL/GenBank/DDBJ whole genome shotgun (WGS) entry which is preliminary data.</text>
</comment>
<organism evidence="1 2">
    <name type="scientific">Malus domestica</name>
    <name type="common">Apple</name>
    <name type="synonym">Pyrus malus</name>
    <dbReference type="NCBI Taxonomy" id="3750"/>
    <lineage>
        <taxon>Eukaryota</taxon>
        <taxon>Viridiplantae</taxon>
        <taxon>Streptophyta</taxon>
        <taxon>Embryophyta</taxon>
        <taxon>Tracheophyta</taxon>
        <taxon>Spermatophyta</taxon>
        <taxon>Magnoliopsida</taxon>
        <taxon>eudicotyledons</taxon>
        <taxon>Gunneridae</taxon>
        <taxon>Pentapetalae</taxon>
        <taxon>rosids</taxon>
        <taxon>fabids</taxon>
        <taxon>Rosales</taxon>
        <taxon>Rosaceae</taxon>
        <taxon>Amygdaloideae</taxon>
        <taxon>Maleae</taxon>
        <taxon>Malus</taxon>
    </lineage>
</organism>
<dbReference type="Pfam" id="PF14223">
    <property type="entry name" value="Retrotran_gag_2"/>
    <property type="match status" value="1"/>
</dbReference>
<dbReference type="Proteomes" id="UP000290289">
    <property type="component" value="Chromosome 16"/>
</dbReference>
<accession>A0A498HLE5</accession>
<reference evidence="1 2" key="1">
    <citation type="submission" date="2018-10" db="EMBL/GenBank/DDBJ databases">
        <title>A high-quality apple genome assembly.</title>
        <authorList>
            <person name="Hu J."/>
        </authorList>
    </citation>
    <scope>NUCLEOTIDE SEQUENCE [LARGE SCALE GENOMIC DNA]</scope>
    <source>
        <strain evidence="2">cv. HFTH1</strain>
        <tissue evidence="1">Young leaf</tissue>
    </source>
</reference>
<dbReference type="PANTHER" id="PTHR47481:SF14">
    <property type="entry name" value="RETROTRANSPOSON COPIA-LIKE N-TERMINAL DOMAIN-CONTAINING PROTEIN"/>
    <property type="match status" value="1"/>
</dbReference>
<dbReference type="AlphaFoldDB" id="A0A498HLE5"/>
<sequence length="178" mass="20644">MKLFLIRHGLWKFVIGTYHPLISLLNVPADKDQLITKVMNLVHELWLTTIFTKEIFSLIVGCKTIENVWEAFTIHFAHKSFANEAHIRIQLQCYSVSQEIHKGHQIVEEFLHTAKSFSYSLASIGEPISSSNKDLVLPVLRGLDRDYIMLHTSILNTHHLPYLSELRIFTFKSTFPHF</sequence>
<name>A0A498HLE5_MALDO</name>
<protein>
    <submittedName>
        <fullName evidence="1">Uncharacterized protein</fullName>
    </submittedName>
</protein>
<evidence type="ECO:0000313" key="2">
    <source>
        <dbReference type="Proteomes" id="UP000290289"/>
    </source>
</evidence>
<keyword evidence="2" id="KW-1185">Reference proteome</keyword>
<evidence type="ECO:0000313" key="1">
    <source>
        <dbReference type="EMBL" id="RXH70722.1"/>
    </source>
</evidence>
<dbReference type="EMBL" id="RDQH01000342">
    <property type="protein sequence ID" value="RXH70722.1"/>
    <property type="molecule type" value="Genomic_DNA"/>
</dbReference>
<gene>
    <name evidence="1" type="ORF">DVH24_013468</name>
</gene>